<name>A0A6J4KRL3_9BACT</name>
<reference evidence="1" key="1">
    <citation type="submission" date="2020-02" db="EMBL/GenBank/DDBJ databases">
        <authorList>
            <person name="Meier V. D."/>
        </authorList>
    </citation>
    <scope>NUCLEOTIDE SEQUENCE</scope>
    <source>
        <strain evidence="1">AVDCRST_MAG11</strain>
    </source>
</reference>
<dbReference type="Gene3D" id="1.25.40.10">
    <property type="entry name" value="Tetratricopeptide repeat domain"/>
    <property type="match status" value="1"/>
</dbReference>
<gene>
    <name evidence="1" type="ORF">AVDCRST_MAG11-1647</name>
</gene>
<dbReference type="AlphaFoldDB" id="A0A6J4KRL3"/>
<organism evidence="1">
    <name type="scientific">uncultured Gemmatimonadaceae bacterium</name>
    <dbReference type="NCBI Taxonomy" id="246130"/>
    <lineage>
        <taxon>Bacteria</taxon>
        <taxon>Pseudomonadati</taxon>
        <taxon>Gemmatimonadota</taxon>
        <taxon>Gemmatimonadia</taxon>
        <taxon>Gemmatimonadales</taxon>
        <taxon>Gemmatimonadaceae</taxon>
        <taxon>environmental samples</taxon>
    </lineage>
</organism>
<proteinExistence type="predicted"/>
<sequence>MLPPEFRPANAAAAAVRRAVDDYRAHASVPRLLEALDAVCAAATPEELAPAVEPFLDIPEVAGPVYERIVAARPDDARALVILGNAYWLAGRGPDVVGELASRAIAADPANRGAWHLWALTESNPRRRTDRWLQVSKRFPADDLAKANLADNAASLAGAENDPVALKLAIATYEQLHATAQHPQQREALSAALRTLKAWKV</sequence>
<accession>A0A6J4KRL3</accession>
<dbReference type="SUPFAM" id="SSF48452">
    <property type="entry name" value="TPR-like"/>
    <property type="match status" value="1"/>
</dbReference>
<dbReference type="EMBL" id="CADCTU010000373">
    <property type="protein sequence ID" value="CAA9313475.1"/>
    <property type="molecule type" value="Genomic_DNA"/>
</dbReference>
<protein>
    <submittedName>
        <fullName evidence="1">Uncharacterized protein</fullName>
    </submittedName>
</protein>
<dbReference type="InterPro" id="IPR011990">
    <property type="entry name" value="TPR-like_helical_dom_sf"/>
</dbReference>
<evidence type="ECO:0000313" key="1">
    <source>
        <dbReference type="EMBL" id="CAA9313475.1"/>
    </source>
</evidence>